<proteinExistence type="predicted"/>
<protein>
    <submittedName>
        <fullName evidence="2">Uncharacterized protein</fullName>
    </submittedName>
</protein>
<feature type="non-terminal residue" evidence="2">
    <location>
        <position position="51"/>
    </location>
</feature>
<accession>A0AA38GI89</accession>
<gene>
    <name evidence="2" type="ORF">KI387_017074</name>
</gene>
<evidence type="ECO:0000313" key="3">
    <source>
        <dbReference type="Proteomes" id="UP000824469"/>
    </source>
</evidence>
<dbReference type="Proteomes" id="UP000824469">
    <property type="component" value="Unassembled WGS sequence"/>
</dbReference>
<evidence type="ECO:0000313" key="2">
    <source>
        <dbReference type="EMBL" id="KAH9322435.1"/>
    </source>
</evidence>
<evidence type="ECO:0000256" key="1">
    <source>
        <dbReference type="SAM" id="MobiDB-lite"/>
    </source>
</evidence>
<feature type="compositionally biased region" description="Basic and acidic residues" evidence="1">
    <location>
        <begin position="27"/>
        <end position="43"/>
    </location>
</feature>
<comment type="caution">
    <text evidence="2">The sequence shown here is derived from an EMBL/GenBank/DDBJ whole genome shotgun (WGS) entry which is preliminary data.</text>
</comment>
<reference evidence="2 3" key="1">
    <citation type="journal article" date="2021" name="Nat. Plants">
        <title>The Taxus genome provides insights into paclitaxel biosynthesis.</title>
        <authorList>
            <person name="Xiong X."/>
            <person name="Gou J."/>
            <person name="Liao Q."/>
            <person name="Li Y."/>
            <person name="Zhou Q."/>
            <person name="Bi G."/>
            <person name="Li C."/>
            <person name="Du R."/>
            <person name="Wang X."/>
            <person name="Sun T."/>
            <person name="Guo L."/>
            <person name="Liang H."/>
            <person name="Lu P."/>
            <person name="Wu Y."/>
            <person name="Zhang Z."/>
            <person name="Ro D.K."/>
            <person name="Shang Y."/>
            <person name="Huang S."/>
            <person name="Yan J."/>
        </authorList>
    </citation>
    <scope>NUCLEOTIDE SEQUENCE [LARGE SCALE GENOMIC DNA]</scope>
    <source>
        <strain evidence="2">Ta-2019</strain>
    </source>
</reference>
<sequence length="51" mass="5734">MNKVVEVEETKNIETLVEEKLECSAESMLNKEKEESVEKDHDSTGGPILTI</sequence>
<dbReference type="AlphaFoldDB" id="A0AA38GI89"/>
<organism evidence="2 3">
    <name type="scientific">Taxus chinensis</name>
    <name type="common">Chinese yew</name>
    <name type="synonym">Taxus wallichiana var. chinensis</name>
    <dbReference type="NCBI Taxonomy" id="29808"/>
    <lineage>
        <taxon>Eukaryota</taxon>
        <taxon>Viridiplantae</taxon>
        <taxon>Streptophyta</taxon>
        <taxon>Embryophyta</taxon>
        <taxon>Tracheophyta</taxon>
        <taxon>Spermatophyta</taxon>
        <taxon>Pinopsida</taxon>
        <taxon>Pinidae</taxon>
        <taxon>Conifers II</taxon>
        <taxon>Cupressales</taxon>
        <taxon>Taxaceae</taxon>
        <taxon>Taxus</taxon>
    </lineage>
</organism>
<keyword evidence="3" id="KW-1185">Reference proteome</keyword>
<name>A0AA38GI89_TAXCH</name>
<dbReference type="EMBL" id="JAHRHJ020000003">
    <property type="protein sequence ID" value="KAH9322435.1"/>
    <property type="molecule type" value="Genomic_DNA"/>
</dbReference>
<feature type="region of interest" description="Disordered" evidence="1">
    <location>
        <begin position="27"/>
        <end position="51"/>
    </location>
</feature>